<protein>
    <submittedName>
        <fullName evidence="1">Uncharacterized protein</fullName>
    </submittedName>
</protein>
<sequence length="583" mass="63807">MWTTTTTGTFPDSEFTSNTTGPRSLATSGMSTTTQLVTTTQPSLTDVDSRATMARLRRERRAAELQEVSVETLSLGGRSAASAAAFGAKAAMAADIEVEGEDLTAEEMARWREQHIFRASKPSNPIALSSQPKRPGKMAWPRQPLPPDDSYTAVVRIRGGLDCSKYHPIYLKSMMQEAAQLAEDIDSARVNTLNNTLLITSTSMDRIDAYLRVKSLTIAGKTHEVVVHPTSPQDSCKGIFALPVDIMEAEILPHLRQANPEPAVLHARRMGKTETILVTFLGKKVPFYVQYAHCWLRCTPFRQKVEACVKCKQIGHRPDVCPVVCVPTCEKCGEVSPDANHTCNHKCVVCAGDHATGSAQCPQRYKPKKTPPPPKKKKSDTKKSRKEPPPPLKGKEHWPALPTPSTSQSGPAHSQVSWAGVASRGSSLPNFPPNLTNTNQFFSLAQENAMLRAKIAQIEAQIQSLNSPIPSTSNASEDMEVSNNTQASPVVAPPPRNTAGPPPAKRRSSDEAEILLDADAYMDLNDRITDLETKTGQRFLALETRITHLETRMTNIESKIDELKNMIATIIPLIPTLNNGQNK</sequence>
<evidence type="ECO:0000313" key="1">
    <source>
        <dbReference type="EMBL" id="KAH7970551.1"/>
    </source>
</evidence>
<accession>A0ACB8DIW2</accession>
<dbReference type="Proteomes" id="UP000821865">
    <property type="component" value="Chromosome 11"/>
</dbReference>
<keyword evidence="2" id="KW-1185">Reference proteome</keyword>
<dbReference type="EMBL" id="CM023480">
    <property type="protein sequence ID" value="KAH7970551.1"/>
    <property type="molecule type" value="Genomic_DNA"/>
</dbReference>
<gene>
    <name evidence="1" type="ORF">HPB49_010389</name>
</gene>
<organism evidence="1 2">
    <name type="scientific">Dermacentor silvarum</name>
    <name type="common">Tick</name>
    <dbReference type="NCBI Taxonomy" id="543639"/>
    <lineage>
        <taxon>Eukaryota</taxon>
        <taxon>Metazoa</taxon>
        <taxon>Ecdysozoa</taxon>
        <taxon>Arthropoda</taxon>
        <taxon>Chelicerata</taxon>
        <taxon>Arachnida</taxon>
        <taxon>Acari</taxon>
        <taxon>Parasitiformes</taxon>
        <taxon>Ixodida</taxon>
        <taxon>Ixodoidea</taxon>
        <taxon>Ixodidae</taxon>
        <taxon>Rhipicephalinae</taxon>
        <taxon>Dermacentor</taxon>
    </lineage>
</organism>
<comment type="caution">
    <text evidence="1">The sequence shown here is derived from an EMBL/GenBank/DDBJ whole genome shotgun (WGS) entry which is preliminary data.</text>
</comment>
<name>A0ACB8DIW2_DERSI</name>
<proteinExistence type="predicted"/>
<reference evidence="1" key="1">
    <citation type="submission" date="2020-05" db="EMBL/GenBank/DDBJ databases">
        <title>Large-scale comparative analyses of tick genomes elucidate their genetic diversity and vector capacities.</title>
        <authorList>
            <person name="Jia N."/>
            <person name="Wang J."/>
            <person name="Shi W."/>
            <person name="Du L."/>
            <person name="Sun Y."/>
            <person name="Zhan W."/>
            <person name="Jiang J."/>
            <person name="Wang Q."/>
            <person name="Zhang B."/>
            <person name="Ji P."/>
            <person name="Sakyi L.B."/>
            <person name="Cui X."/>
            <person name="Yuan T."/>
            <person name="Jiang B."/>
            <person name="Yang W."/>
            <person name="Lam T.T.-Y."/>
            <person name="Chang Q."/>
            <person name="Ding S."/>
            <person name="Wang X."/>
            <person name="Zhu J."/>
            <person name="Ruan X."/>
            <person name="Zhao L."/>
            <person name="Wei J."/>
            <person name="Que T."/>
            <person name="Du C."/>
            <person name="Cheng J."/>
            <person name="Dai P."/>
            <person name="Han X."/>
            <person name="Huang E."/>
            <person name="Gao Y."/>
            <person name="Liu J."/>
            <person name="Shao H."/>
            <person name="Ye R."/>
            <person name="Li L."/>
            <person name="Wei W."/>
            <person name="Wang X."/>
            <person name="Wang C."/>
            <person name="Yang T."/>
            <person name="Huo Q."/>
            <person name="Li W."/>
            <person name="Guo W."/>
            <person name="Chen H."/>
            <person name="Zhou L."/>
            <person name="Ni X."/>
            <person name="Tian J."/>
            <person name="Zhou Y."/>
            <person name="Sheng Y."/>
            <person name="Liu T."/>
            <person name="Pan Y."/>
            <person name="Xia L."/>
            <person name="Li J."/>
            <person name="Zhao F."/>
            <person name="Cao W."/>
        </authorList>
    </citation>
    <scope>NUCLEOTIDE SEQUENCE</scope>
    <source>
        <strain evidence="1">Dsil-2018</strain>
    </source>
</reference>
<evidence type="ECO:0000313" key="2">
    <source>
        <dbReference type="Proteomes" id="UP000821865"/>
    </source>
</evidence>